<evidence type="ECO:0000256" key="2">
    <source>
        <dbReference type="ARBA" id="ARBA00001964"/>
    </source>
</evidence>
<dbReference type="GO" id="GO:0005948">
    <property type="term" value="C:acetolactate synthase complex"/>
    <property type="evidence" value="ECO:0007669"/>
    <property type="project" value="TreeGrafter"/>
</dbReference>
<feature type="domain" description="Thiamine pyrophosphate enzyme central" evidence="7">
    <location>
        <begin position="177"/>
        <end position="300"/>
    </location>
</feature>
<dbReference type="GO" id="GO:0050660">
    <property type="term" value="F:flavin adenine dinucleotide binding"/>
    <property type="evidence" value="ECO:0007669"/>
    <property type="project" value="TreeGrafter"/>
</dbReference>
<evidence type="ECO:0000313" key="10">
    <source>
        <dbReference type="EMBL" id="CAB4744602.1"/>
    </source>
</evidence>
<evidence type="ECO:0000256" key="5">
    <source>
        <dbReference type="ARBA" id="ARBA00023052"/>
    </source>
</evidence>
<dbReference type="Pfam" id="PF02776">
    <property type="entry name" value="TPP_enzyme_N"/>
    <property type="match status" value="1"/>
</dbReference>
<reference evidence="11" key="1">
    <citation type="submission" date="2020-05" db="EMBL/GenBank/DDBJ databases">
        <authorList>
            <person name="Chiriac C."/>
            <person name="Salcher M."/>
            <person name="Ghai R."/>
            <person name="Kavagutti S V."/>
        </authorList>
    </citation>
    <scope>NUCLEOTIDE SEQUENCE</scope>
</reference>
<dbReference type="InterPro" id="IPR012000">
    <property type="entry name" value="Thiamin_PyroP_enz_cen_dom"/>
</dbReference>
<evidence type="ECO:0000259" key="7">
    <source>
        <dbReference type="Pfam" id="PF00205"/>
    </source>
</evidence>
<evidence type="ECO:0000256" key="4">
    <source>
        <dbReference type="ARBA" id="ARBA00022723"/>
    </source>
</evidence>
<dbReference type="InterPro" id="IPR012001">
    <property type="entry name" value="Thiamin_PyroP_enz_TPP-bd_dom"/>
</dbReference>
<keyword evidence="4" id="KW-0479">Metal-binding</keyword>
<gene>
    <name evidence="10" type="ORF">UFOPK2754_01425</name>
    <name evidence="11" type="ORF">UFOPK3543_01742</name>
</gene>
<dbReference type="PANTHER" id="PTHR18968:SF166">
    <property type="entry name" value="2-HYDROXYACYL-COA LYASE 2"/>
    <property type="match status" value="1"/>
</dbReference>
<feature type="domain" description="Thiamine pyrophosphate enzyme N-terminal TPP-binding" evidence="9">
    <location>
        <begin position="2"/>
        <end position="106"/>
    </location>
</feature>
<dbReference type="GO" id="GO:0003984">
    <property type="term" value="F:acetolactate synthase activity"/>
    <property type="evidence" value="ECO:0007669"/>
    <property type="project" value="TreeGrafter"/>
</dbReference>
<dbReference type="GO" id="GO:0000287">
    <property type="term" value="F:magnesium ion binding"/>
    <property type="evidence" value="ECO:0007669"/>
    <property type="project" value="InterPro"/>
</dbReference>
<dbReference type="GO" id="GO:0009097">
    <property type="term" value="P:isoleucine biosynthetic process"/>
    <property type="evidence" value="ECO:0007669"/>
    <property type="project" value="TreeGrafter"/>
</dbReference>
<accession>A0A6J7HGG6</accession>
<organism evidence="11">
    <name type="scientific">freshwater metagenome</name>
    <dbReference type="NCBI Taxonomy" id="449393"/>
    <lineage>
        <taxon>unclassified sequences</taxon>
        <taxon>metagenomes</taxon>
        <taxon>ecological metagenomes</taxon>
    </lineage>
</organism>
<dbReference type="CDD" id="cd07035">
    <property type="entry name" value="TPP_PYR_POX_like"/>
    <property type="match status" value="1"/>
</dbReference>
<name>A0A6J7HGG6_9ZZZZ</name>
<dbReference type="InterPro" id="IPR045229">
    <property type="entry name" value="TPP_enz"/>
</dbReference>
<comment type="cofactor">
    <cofactor evidence="1">
        <name>Mg(2+)</name>
        <dbReference type="ChEBI" id="CHEBI:18420"/>
    </cofactor>
</comment>
<dbReference type="EMBL" id="CAFBMH010000065">
    <property type="protein sequence ID" value="CAB4914749.1"/>
    <property type="molecule type" value="Genomic_DNA"/>
</dbReference>
<dbReference type="EMBL" id="CAEZYR010000046">
    <property type="protein sequence ID" value="CAB4744602.1"/>
    <property type="molecule type" value="Genomic_DNA"/>
</dbReference>
<dbReference type="Pfam" id="PF00205">
    <property type="entry name" value="TPP_enzyme_M"/>
    <property type="match status" value="1"/>
</dbReference>
<feature type="domain" description="Thiamine pyrophosphate enzyme TPP-binding" evidence="8">
    <location>
        <begin position="362"/>
        <end position="509"/>
    </location>
</feature>
<sequence>MANGVDALFTLSGGHIFPLYDAAVKRGDVRLFDVRHEQTAVFAAEGFAKLTRRAGVAALTAGPGVTNGVSAVTGAMFNGSPVVVLGGRSSDGGWGRGALQEFDHVPMMTSITKHAHTVHDVDAIATATAEAVVVALSPHRGPVFVDYPLDTLFAPGSADWTPTPVPRAGEPDPEQVAALAGRLASASRPAIIAGTDVYWEGAWEHLTAAAEHLRVPVFANGMGRGCLPADHELAFSRTRGLLKREADLVVVIGTPLDFRLSFGDFGAADVVHVVESPERACTHRPLAATVVGDLVTVLTACAQHGGQRADHEPWLERLRDAELAAIHAEAPLLAADAPLIKPTRIYGELRRVLDRDAVVVCDGGDFVSYAGKYLDSHFPGRWLDAGPFGCLGTSMGYALAAHAATPDTQCVVMLGDGAAGFSLGDLDTLIRHDVAATIVIGNNGIWALERGPMRALYGYDVLAELRPGTRYDQVCTSLGGGGELVTDPRDIRPALERAFASGVPYVVNVLTDPDDTYPRVSSLG</sequence>
<dbReference type="AlphaFoldDB" id="A0A6J7HGG6"/>
<dbReference type="SUPFAM" id="SSF52467">
    <property type="entry name" value="DHS-like NAD/FAD-binding domain"/>
    <property type="match status" value="1"/>
</dbReference>
<evidence type="ECO:0000313" key="11">
    <source>
        <dbReference type="EMBL" id="CAB4914749.1"/>
    </source>
</evidence>
<dbReference type="Gene3D" id="3.40.50.970">
    <property type="match status" value="2"/>
</dbReference>
<dbReference type="PROSITE" id="PS00187">
    <property type="entry name" value="TPP_ENZYMES"/>
    <property type="match status" value="1"/>
</dbReference>
<evidence type="ECO:0000259" key="9">
    <source>
        <dbReference type="Pfam" id="PF02776"/>
    </source>
</evidence>
<dbReference type="InterPro" id="IPR029035">
    <property type="entry name" value="DHS-like_NAD/FAD-binding_dom"/>
</dbReference>
<proteinExistence type="inferred from homology"/>
<dbReference type="InterPro" id="IPR029061">
    <property type="entry name" value="THDP-binding"/>
</dbReference>
<keyword evidence="5 6" id="KW-0786">Thiamine pyrophosphate</keyword>
<evidence type="ECO:0000256" key="3">
    <source>
        <dbReference type="ARBA" id="ARBA00007812"/>
    </source>
</evidence>
<dbReference type="Gene3D" id="3.40.50.1220">
    <property type="entry name" value="TPP-binding domain"/>
    <property type="match status" value="1"/>
</dbReference>
<dbReference type="InterPro" id="IPR000399">
    <property type="entry name" value="TPP-bd_CS"/>
</dbReference>
<dbReference type="InterPro" id="IPR011766">
    <property type="entry name" value="TPP_enzyme_TPP-bd"/>
</dbReference>
<dbReference type="SUPFAM" id="SSF52518">
    <property type="entry name" value="Thiamin diphosphate-binding fold (THDP-binding)"/>
    <property type="match status" value="2"/>
</dbReference>
<dbReference type="NCBIfam" id="NF004516">
    <property type="entry name" value="PRK05858.1"/>
    <property type="match status" value="1"/>
</dbReference>
<dbReference type="PANTHER" id="PTHR18968">
    <property type="entry name" value="THIAMINE PYROPHOSPHATE ENZYMES"/>
    <property type="match status" value="1"/>
</dbReference>
<dbReference type="CDD" id="cd02004">
    <property type="entry name" value="TPP_BZL_OCoD_HPCL"/>
    <property type="match status" value="1"/>
</dbReference>
<dbReference type="Pfam" id="PF02775">
    <property type="entry name" value="TPP_enzyme_C"/>
    <property type="match status" value="1"/>
</dbReference>
<dbReference type="GO" id="GO:0030976">
    <property type="term" value="F:thiamine pyrophosphate binding"/>
    <property type="evidence" value="ECO:0007669"/>
    <property type="project" value="InterPro"/>
</dbReference>
<protein>
    <submittedName>
        <fullName evidence="11">Unannotated protein</fullName>
    </submittedName>
</protein>
<comment type="similarity">
    <text evidence="3 6">Belongs to the TPP enzyme family.</text>
</comment>
<dbReference type="GO" id="GO:0009099">
    <property type="term" value="P:L-valine biosynthetic process"/>
    <property type="evidence" value="ECO:0007669"/>
    <property type="project" value="TreeGrafter"/>
</dbReference>
<evidence type="ECO:0000256" key="6">
    <source>
        <dbReference type="RuleBase" id="RU362132"/>
    </source>
</evidence>
<comment type="cofactor">
    <cofactor evidence="2">
        <name>thiamine diphosphate</name>
        <dbReference type="ChEBI" id="CHEBI:58937"/>
    </cofactor>
</comment>
<evidence type="ECO:0000259" key="8">
    <source>
        <dbReference type="Pfam" id="PF02775"/>
    </source>
</evidence>
<evidence type="ECO:0000256" key="1">
    <source>
        <dbReference type="ARBA" id="ARBA00001946"/>
    </source>
</evidence>